<dbReference type="RefSeq" id="XP_025405314.1">
    <property type="nucleotide sequence ID" value="XM_025549529.1"/>
</dbReference>
<accession>A0A8B8F3E8</accession>
<dbReference type="AlphaFoldDB" id="A0A8B8F3E8"/>
<sequence length="590" mass="69362">MDYYTVSKLKEWDLHTLLGVFKEQEIDKNSLIRLTESMIKELIPKIGVRSKFTNQLNILKQNMQMEEDIKNEMECSNESEIVQLDFNITEIDIKNIPVEFIEENNKDIQTNHSINVNVANAKQNIVQSTEQQLKDILMSSHEGKYIYECYQKDNFLTFNMRNKLVRLIIDHHLHNNHNEKISISTIQQLSLNIVQLFPNESVHTYFIPYKKENGHIRPNRGKLWDRYCNVRKDIRKLNDNISNKSDRIIYSTDNIADQGVIENDILWLKNNLEPMNILMDKWKNTRDYRYNKMIICQEELYYFKEFPSIRDSQGYQLIEMDFNEMYSQKDVMLYDRFPSLVKILPKYIKKFIPKLVKDPNFLVLSDIKTLDSPDHITAALLLIPRLFPSITVRLCSNNGGTKNLTWRPSNEEILEGFICVIKNVAQLNEVISIKNTKATSFGITVQPYIALICSDPQNELVVTASYIIINKYIFKVETPLKAIDICFKSFFALNLIYPVQSNHIWEFIQKFLRTGVINESWESDYLNTNNNGKLQCLVCMNVVSVPKEYNVRRHYTTMHEKKYAMYTNESRRALVADLKKKLKQQTGIFT</sequence>
<keyword evidence="2" id="KW-1185">Reference proteome</keyword>
<dbReference type="Pfam" id="PF18658">
    <property type="entry name" value="zf-C2H2_12"/>
    <property type="match status" value="1"/>
</dbReference>
<name>A0A8B8F3E8_9HEMI</name>
<protein>
    <submittedName>
        <fullName evidence="3">Uncharacterized protein LOC112679640</fullName>
    </submittedName>
</protein>
<feature type="domain" description="SPIN-DOC-like zinc-finger" evidence="1">
    <location>
        <begin position="519"/>
        <end position="575"/>
    </location>
</feature>
<proteinExistence type="predicted"/>
<dbReference type="PANTHER" id="PTHR45913">
    <property type="entry name" value="EPM2A-INTERACTING PROTEIN 1"/>
    <property type="match status" value="1"/>
</dbReference>
<organism evidence="2 3">
    <name type="scientific">Sipha flava</name>
    <name type="common">yellow sugarcane aphid</name>
    <dbReference type="NCBI Taxonomy" id="143950"/>
    <lineage>
        <taxon>Eukaryota</taxon>
        <taxon>Metazoa</taxon>
        <taxon>Ecdysozoa</taxon>
        <taxon>Arthropoda</taxon>
        <taxon>Hexapoda</taxon>
        <taxon>Insecta</taxon>
        <taxon>Pterygota</taxon>
        <taxon>Neoptera</taxon>
        <taxon>Paraneoptera</taxon>
        <taxon>Hemiptera</taxon>
        <taxon>Sternorrhyncha</taxon>
        <taxon>Aphidomorpha</taxon>
        <taxon>Aphidoidea</taxon>
        <taxon>Aphididae</taxon>
        <taxon>Sipha</taxon>
    </lineage>
</organism>
<evidence type="ECO:0000259" key="1">
    <source>
        <dbReference type="Pfam" id="PF18658"/>
    </source>
</evidence>
<gene>
    <name evidence="3" type="primary">LOC112679640</name>
</gene>
<dbReference type="Gene3D" id="1.10.150.50">
    <property type="entry name" value="Transcription Factor, Ets-1"/>
    <property type="match status" value="1"/>
</dbReference>
<dbReference type="InterPro" id="IPR013761">
    <property type="entry name" value="SAM/pointed_sf"/>
</dbReference>
<reference evidence="3" key="1">
    <citation type="submission" date="2025-08" db="UniProtKB">
        <authorList>
            <consortium name="RefSeq"/>
        </authorList>
    </citation>
    <scope>IDENTIFICATION</scope>
    <source>
        <tissue evidence="3">Whole body</tissue>
    </source>
</reference>
<dbReference type="InterPro" id="IPR040647">
    <property type="entry name" value="SPIN-DOC_Znf-C2H2"/>
</dbReference>
<dbReference type="OrthoDB" id="6591769at2759"/>
<evidence type="ECO:0000313" key="2">
    <source>
        <dbReference type="Proteomes" id="UP000694846"/>
    </source>
</evidence>
<dbReference type="Proteomes" id="UP000694846">
    <property type="component" value="Unplaced"/>
</dbReference>
<evidence type="ECO:0000313" key="3">
    <source>
        <dbReference type="RefSeq" id="XP_025405314.1"/>
    </source>
</evidence>
<dbReference type="PANTHER" id="PTHR45913:SF20">
    <property type="entry name" value="GENERAL TRANSCRIPTION FACTOR II-I REPEAT DOMAIN-CONTAINING PROTEIN 2"/>
    <property type="match status" value="1"/>
</dbReference>
<dbReference type="GeneID" id="112679640"/>